<gene>
    <name evidence="1" type="ORF">C7383_115111</name>
</gene>
<comment type="caution">
    <text evidence="1">The sequence shown here is derived from an EMBL/GenBank/DDBJ whole genome shotgun (WGS) entry which is preliminary data.</text>
</comment>
<dbReference type="Proteomes" id="UP000245412">
    <property type="component" value="Unassembled WGS sequence"/>
</dbReference>
<evidence type="ECO:0000313" key="1">
    <source>
        <dbReference type="EMBL" id="PWJ72955.1"/>
    </source>
</evidence>
<accession>A0AB73SZN2</accession>
<protein>
    <submittedName>
        <fullName evidence="1">Uncharacterized protein</fullName>
    </submittedName>
</protein>
<dbReference type="RefSeq" id="WP_109748117.1">
    <property type="nucleotide sequence ID" value="NZ_JANKBI010000015.1"/>
</dbReference>
<name>A0AB73SZN2_9FIRM</name>
<dbReference type="AlphaFoldDB" id="A0AB73SZN2"/>
<keyword evidence="2" id="KW-1185">Reference proteome</keyword>
<dbReference type="EMBL" id="QGGY01000015">
    <property type="protein sequence ID" value="PWJ72955.1"/>
    <property type="molecule type" value="Genomic_DNA"/>
</dbReference>
<evidence type="ECO:0000313" key="2">
    <source>
        <dbReference type="Proteomes" id="UP000245412"/>
    </source>
</evidence>
<proteinExistence type="predicted"/>
<reference evidence="1 2" key="1">
    <citation type="submission" date="2018-05" db="EMBL/GenBank/DDBJ databases">
        <authorList>
            <person name="Goeker M."/>
            <person name="Huntemann M."/>
            <person name="Clum A."/>
            <person name="Pillay M."/>
            <person name="Palaniappan K."/>
            <person name="Varghese N."/>
            <person name="Mikhailova N."/>
            <person name="Stamatis D."/>
            <person name="Reddy T."/>
            <person name="Daum C."/>
            <person name="Shapiro N."/>
            <person name="Ivanova N."/>
            <person name="Kyrpides N."/>
            <person name="Woyke T."/>
        </authorList>
    </citation>
    <scope>NUCLEOTIDE SEQUENCE [LARGE SCALE GENOMIC DNA]</scope>
    <source>
        <strain evidence="1 2">DSM 26524</strain>
    </source>
</reference>
<sequence length="156" mass="17988">MKKYNLSKIMKEAWKIYRETQKCVAQYRLSFSECLKRAWKEAKEIARIIDASVIEMKVARHDSFTVNTLTGVISGKTYTAKEFIKSNFKAIWDGATKCWITDPEALKKEITENAAYYKKYVVDNGEIVDNKLVNCNDGFYSRITYSSGKVEYAFVG</sequence>
<organism evidence="1 2">
    <name type="scientific">Murimonas intestini</name>
    <dbReference type="NCBI Taxonomy" id="1337051"/>
    <lineage>
        <taxon>Bacteria</taxon>
        <taxon>Bacillati</taxon>
        <taxon>Bacillota</taxon>
        <taxon>Clostridia</taxon>
        <taxon>Lachnospirales</taxon>
        <taxon>Lachnospiraceae</taxon>
        <taxon>Murimonas</taxon>
    </lineage>
</organism>